<comment type="caution">
    <text evidence="5">The sequence shown here is derived from an EMBL/GenBank/DDBJ whole genome shotgun (WGS) entry which is preliminary data.</text>
</comment>
<dbReference type="InterPro" id="IPR016161">
    <property type="entry name" value="Ald_DH/histidinol_DH"/>
</dbReference>
<evidence type="ECO:0000256" key="1">
    <source>
        <dbReference type="ARBA" id="ARBA00009986"/>
    </source>
</evidence>
<comment type="catalytic activity">
    <reaction evidence="3">
        <text>an aldehyde + NAD(+) + H2O = a carboxylate + NADH + 2 H(+)</text>
        <dbReference type="Rhea" id="RHEA:16185"/>
        <dbReference type="ChEBI" id="CHEBI:15377"/>
        <dbReference type="ChEBI" id="CHEBI:15378"/>
        <dbReference type="ChEBI" id="CHEBI:17478"/>
        <dbReference type="ChEBI" id="CHEBI:29067"/>
        <dbReference type="ChEBI" id="CHEBI:57540"/>
        <dbReference type="ChEBI" id="CHEBI:57945"/>
        <dbReference type="EC" id="1.2.1.3"/>
    </reaction>
</comment>
<dbReference type="Gene3D" id="3.40.309.10">
    <property type="entry name" value="Aldehyde Dehydrogenase, Chain A, domain 2"/>
    <property type="match status" value="1"/>
</dbReference>
<evidence type="ECO:0000313" key="5">
    <source>
        <dbReference type="EMBL" id="KAJ5709928.1"/>
    </source>
</evidence>
<reference evidence="5" key="1">
    <citation type="journal article" date="2023" name="IMA Fungus">
        <title>Comparative genomic study of the Penicillium genus elucidates a diverse pangenome and 15 lateral gene transfer events.</title>
        <authorList>
            <person name="Petersen C."/>
            <person name="Sorensen T."/>
            <person name="Nielsen M.R."/>
            <person name="Sondergaard T.E."/>
            <person name="Sorensen J.L."/>
            <person name="Fitzpatrick D.A."/>
            <person name="Frisvad J.C."/>
            <person name="Nielsen K.L."/>
        </authorList>
    </citation>
    <scope>NUCLEOTIDE SEQUENCE</scope>
    <source>
        <strain evidence="5">IBT 17514</strain>
    </source>
</reference>
<evidence type="ECO:0000313" key="6">
    <source>
        <dbReference type="Proteomes" id="UP001215712"/>
    </source>
</evidence>
<dbReference type="SUPFAM" id="SSF53720">
    <property type="entry name" value="ALDH-like"/>
    <property type="match status" value="1"/>
</dbReference>
<accession>A0AAD6MSF7</accession>
<dbReference type="AlphaFoldDB" id="A0AAD6MSF7"/>
<dbReference type="InterPro" id="IPR016162">
    <property type="entry name" value="Ald_DH_N"/>
</dbReference>
<dbReference type="Proteomes" id="UP001215712">
    <property type="component" value="Unassembled WGS sequence"/>
</dbReference>
<reference evidence="5" key="2">
    <citation type="submission" date="2023-01" db="EMBL/GenBank/DDBJ databases">
        <authorList>
            <person name="Petersen C."/>
        </authorList>
    </citation>
    <scope>NUCLEOTIDE SEQUENCE</scope>
    <source>
        <strain evidence="5">IBT 17514</strain>
    </source>
</reference>
<dbReference type="InterPro" id="IPR015590">
    <property type="entry name" value="Aldehyde_DH_dom"/>
</dbReference>
<dbReference type="EC" id="1.2.1.3" evidence="2"/>
<evidence type="ECO:0000259" key="4">
    <source>
        <dbReference type="Pfam" id="PF00171"/>
    </source>
</evidence>
<evidence type="ECO:0000256" key="2">
    <source>
        <dbReference type="ARBA" id="ARBA00024226"/>
    </source>
</evidence>
<proteinExistence type="inferred from homology"/>
<dbReference type="Gene3D" id="3.40.605.10">
    <property type="entry name" value="Aldehyde Dehydrogenase, Chain A, domain 1"/>
    <property type="match status" value="1"/>
</dbReference>
<feature type="domain" description="Aldehyde dehydrogenase" evidence="4">
    <location>
        <begin position="33"/>
        <end position="481"/>
    </location>
</feature>
<sequence length="516" mass="57204">MASEFELQYAVPIDFNKKFVQIIDGVPSPTKGKRRIANPATRVLNPEVPIATPKHIAHAVEVARKTVETWSKIPNEARPRIMLAFADAVNIHRDSFSDLIVREQGKPRDQALTEVNQAIEWIREMSRFRLGDETIEDGDHYTVKTRYLPLGVVVATYLSWDFPMLNCVANITPALLTGNVVIVNPCPFAPYCGLKLVELAQSFFPPGVVQSLSGETGLVEVLAHQPNIDKISFSRDAQTGKDSLPVALNLISRTQKRDITALGGNDPAIVFPDVDIEQTAEKVAYHAFLNSGQLSHNIKRIYVHESIFEEFKAALMKVVKAYKLGDGSQAQTTHGPIQNGVHYERVKSLLRHIKNEEWKIAVGGEIDPSLKPGYFFPLTVIDRPPKHSHIVREEKIGPIATLHSWNSEEDVIAEANNSKPRLGASIWTNNLDKASQFAAEMKADTVWVNTHFDLWPLSGHKEGNLGSKWGLNGLKGFCNAQNFILNKSPASIQPGSPRIDDEGAILDLVESNEPST</sequence>
<evidence type="ECO:0000256" key="3">
    <source>
        <dbReference type="ARBA" id="ARBA00049194"/>
    </source>
</evidence>
<dbReference type="PANTHER" id="PTHR11699">
    <property type="entry name" value="ALDEHYDE DEHYDROGENASE-RELATED"/>
    <property type="match status" value="1"/>
</dbReference>
<name>A0AAD6MSF7_9EURO</name>
<protein>
    <recommendedName>
        <fullName evidence="2">aldehyde dehydrogenase (NAD(+))</fullName>
        <ecNumber evidence="2">1.2.1.3</ecNumber>
    </recommendedName>
</protein>
<comment type="similarity">
    <text evidence="1">Belongs to the aldehyde dehydrogenase family.</text>
</comment>
<organism evidence="5 6">
    <name type="scientific">Penicillium malachiteum</name>
    <dbReference type="NCBI Taxonomy" id="1324776"/>
    <lineage>
        <taxon>Eukaryota</taxon>
        <taxon>Fungi</taxon>
        <taxon>Dikarya</taxon>
        <taxon>Ascomycota</taxon>
        <taxon>Pezizomycotina</taxon>
        <taxon>Eurotiomycetes</taxon>
        <taxon>Eurotiomycetidae</taxon>
        <taxon>Eurotiales</taxon>
        <taxon>Aspergillaceae</taxon>
        <taxon>Penicillium</taxon>
    </lineage>
</organism>
<dbReference type="InterPro" id="IPR016163">
    <property type="entry name" value="Ald_DH_C"/>
</dbReference>
<dbReference type="EMBL" id="JAQJAN010000017">
    <property type="protein sequence ID" value="KAJ5709928.1"/>
    <property type="molecule type" value="Genomic_DNA"/>
</dbReference>
<gene>
    <name evidence="5" type="ORF">N7493_009520</name>
</gene>
<keyword evidence="6" id="KW-1185">Reference proteome</keyword>
<dbReference type="GO" id="GO:0004029">
    <property type="term" value="F:aldehyde dehydrogenase (NAD+) activity"/>
    <property type="evidence" value="ECO:0007669"/>
    <property type="project" value="UniProtKB-EC"/>
</dbReference>
<dbReference type="Pfam" id="PF00171">
    <property type="entry name" value="Aldedh"/>
    <property type="match status" value="1"/>
</dbReference>